<feature type="transmembrane region" description="Helical" evidence="1">
    <location>
        <begin position="598"/>
        <end position="616"/>
    </location>
</feature>
<dbReference type="Proteomes" id="UP000179023">
    <property type="component" value="Unassembled WGS sequence"/>
</dbReference>
<feature type="transmembrane region" description="Helical" evidence="1">
    <location>
        <begin position="7"/>
        <end position="28"/>
    </location>
</feature>
<proteinExistence type="predicted"/>
<feature type="transmembrane region" description="Helical" evidence="1">
    <location>
        <begin position="566"/>
        <end position="586"/>
    </location>
</feature>
<dbReference type="EMBL" id="MHQI01000019">
    <property type="protein sequence ID" value="OHA00346.1"/>
    <property type="molecule type" value="Genomic_DNA"/>
</dbReference>
<feature type="transmembrane region" description="Helical" evidence="1">
    <location>
        <begin position="127"/>
        <end position="147"/>
    </location>
</feature>
<keyword evidence="1" id="KW-0472">Membrane</keyword>
<feature type="transmembrane region" description="Helical" evidence="1">
    <location>
        <begin position="40"/>
        <end position="58"/>
    </location>
</feature>
<comment type="caution">
    <text evidence="2">The sequence shown here is derived from an EMBL/GenBank/DDBJ whole genome shotgun (WGS) entry which is preliminary data.</text>
</comment>
<feature type="transmembrane region" description="Helical" evidence="1">
    <location>
        <begin position="94"/>
        <end position="115"/>
    </location>
</feature>
<reference evidence="2 3" key="1">
    <citation type="journal article" date="2016" name="Nat. Commun.">
        <title>Thousands of microbial genomes shed light on interconnected biogeochemical processes in an aquifer system.</title>
        <authorList>
            <person name="Anantharaman K."/>
            <person name="Brown C.T."/>
            <person name="Hug L.A."/>
            <person name="Sharon I."/>
            <person name="Castelle C.J."/>
            <person name="Probst A.J."/>
            <person name="Thomas B.C."/>
            <person name="Singh A."/>
            <person name="Wilkins M.J."/>
            <person name="Karaoz U."/>
            <person name="Brodie E.L."/>
            <person name="Williams K.H."/>
            <person name="Hubbard S.S."/>
            <person name="Banfield J.F."/>
        </authorList>
    </citation>
    <scope>NUCLEOTIDE SEQUENCE [LARGE SCALE GENOMIC DNA]</scope>
</reference>
<feature type="transmembrane region" description="Helical" evidence="1">
    <location>
        <begin position="229"/>
        <end position="248"/>
    </location>
</feature>
<dbReference type="STRING" id="1802270.A3C07_01880"/>
<feature type="transmembrane region" description="Helical" evidence="1">
    <location>
        <begin position="203"/>
        <end position="222"/>
    </location>
</feature>
<evidence type="ECO:0000256" key="1">
    <source>
        <dbReference type="SAM" id="Phobius"/>
    </source>
</evidence>
<evidence type="ECO:0000313" key="2">
    <source>
        <dbReference type="EMBL" id="OHA00346.1"/>
    </source>
</evidence>
<protein>
    <submittedName>
        <fullName evidence="2">Uncharacterized protein</fullName>
    </submittedName>
</protein>
<accession>A0A1G2KLS9</accession>
<organism evidence="2 3">
    <name type="scientific">Candidatus Sungbacteria bacterium RIFCSPHIGHO2_02_FULL_47_11</name>
    <dbReference type="NCBI Taxonomy" id="1802270"/>
    <lineage>
        <taxon>Bacteria</taxon>
        <taxon>Candidatus Sungiibacteriota</taxon>
    </lineage>
</organism>
<keyword evidence="1" id="KW-1133">Transmembrane helix</keyword>
<dbReference type="AlphaFoldDB" id="A0A1G2KLS9"/>
<sequence>MNKDWPAYCGLFLIGLYCLFSSVFQRIFAHLHIQLPFLDFPVFIGEILLFFCGILLLFHWKMNGRKSTQIHFILFAVFVAWILFKAFWHYSGPLAFRNAALFYYALFAIFGFEFYRNTFFSQRSMITVLFVLLFAKWVIGINNYYVFPYFCLCLILMLRIENRWLCCLAIPFVISRPEYECLAQNCNVFNFLFFFQGSARARLVGHVAALSFLVSILIFQYIKITRQRKIQLLAFIVLIFGVIVFKSADRNALSSMADFSDLFKGYAKLKEQIRLKGVGFEPRALPVQLYSEEENTFSGEVNQHYKFFVPRLNKKEQDAHDYLKENVQKIKDGAQESLKNLYHEINTEREAMIKKVVEQPDGAEAKKIFNTAVQNSGEETAQKILELQRMNNERTQYFTGKLESVEVVPQGHEPNSLKSRQESAKQIEKIARNPQLKESIAKIEKMAEYKKRLYSEKIKSETLDEVSALVEAAGKKGEMALSHVWLLDEDSQQKNEFRNIIVAENNIFFRLLVWADMFKELTVGREWFGVDFSKPQRSKSIEILGWAATEWERDGWITPHNSFIHIIYRAGIVGVALIVFLFCMLITLVRDFIAIRSFVGILLLAVFVYWVVIANFLVFLEFPYNAIPFWTLLGMTLAYREDQKNKIRAANT</sequence>
<evidence type="ECO:0000313" key="3">
    <source>
        <dbReference type="Proteomes" id="UP000179023"/>
    </source>
</evidence>
<gene>
    <name evidence="2" type="ORF">A3C07_01880</name>
</gene>
<feature type="transmembrane region" description="Helical" evidence="1">
    <location>
        <begin position="70"/>
        <end position="88"/>
    </location>
</feature>
<keyword evidence="1" id="KW-0812">Transmembrane</keyword>
<name>A0A1G2KLS9_9BACT</name>